<dbReference type="Gene3D" id="3.40.50.300">
    <property type="entry name" value="P-loop containing nucleotide triphosphate hydrolases"/>
    <property type="match status" value="1"/>
</dbReference>
<proteinExistence type="inferred from homology"/>
<evidence type="ECO:0000259" key="6">
    <source>
        <dbReference type="PROSITE" id="PS50893"/>
    </source>
</evidence>
<gene>
    <name evidence="7" type="ORF">J5A65_00055</name>
</gene>
<dbReference type="RefSeq" id="WP_212323798.1">
    <property type="nucleotide sequence ID" value="NZ_AP024463.1"/>
</dbReference>
<dbReference type="InterPro" id="IPR017871">
    <property type="entry name" value="ABC_transporter-like_CS"/>
</dbReference>
<accession>A0ABX7Y5Q5</accession>
<dbReference type="CDD" id="cd03257">
    <property type="entry name" value="ABC_NikE_OppD_transporters"/>
    <property type="match status" value="1"/>
</dbReference>
<dbReference type="PROSITE" id="PS00211">
    <property type="entry name" value="ABC_TRANSPORTER_1"/>
    <property type="match status" value="1"/>
</dbReference>
<evidence type="ECO:0000256" key="4">
    <source>
        <dbReference type="ARBA" id="ARBA00022840"/>
    </source>
</evidence>
<feature type="domain" description="ABC transporter" evidence="6">
    <location>
        <begin position="25"/>
        <end position="270"/>
    </location>
</feature>
<organism evidence="7 8">
    <name type="scientific">Arachnia rubra</name>
    <dbReference type="NCBI Taxonomy" id="1547448"/>
    <lineage>
        <taxon>Bacteria</taxon>
        <taxon>Bacillati</taxon>
        <taxon>Actinomycetota</taxon>
        <taxon>Actinomycetes</taxon>
        <taxon>Propionibacteriales</taxon>
        <taxon>Propionibacteriaceae</taxon>
        <taxon>Arachnia</taxon>
    </lineage>
</organism>
<evidence type="ECO:0000256" key="3">
    <source>
        <dbReference type="ARBA" id="ARBA00022741"/>
    </source>
</evidence>
<dbReference type="PANTHER" id="PTHR43776:SF7">
    <property type="entry name" value="D,D-DIPEPTIDE TRANSPORT ATP-BINDING PROTEIN DDPF-RELATED"/>
    <property type="match status" value="1"/>
</dbReference>
<keyword evidence="2" id="KW-0813">Transport</keyword>
<feature type="compositionally biased region" description="Pro residues" evidence="5">
    <location>
        <begin position="1"/>
        <end position="12"/>
    </location>
</feature>
<reference evidence="7 8" key="1">
    <citation type="submission" date="2021-03" db="EMBL/GenBank/DDBJ databases">
        <title>Human Oral Microbial Genomes.</title>
        <authorList>
            <person name="Johnston C.D."/>
            <person name="Chen T."/>
            <person name="Dewhirst F.E."/>
        </authorList>
    </citation>
    <scope>NUCLEOTIDE SEQUENCE [LARGE SCALE GENOMIC DNA]</scope>
    <source>
        <strain evidence="7 8">DSMZ 100122</strain>
    </source>
</reference>
<keyword evidence="8" id="KW-1185">Reference proteome</keyword>
<dbReference type="GO" id="GO:0005524">
    <property type="term" value="F:ATP binding"/>
    <property type="evidence" value="ECO:0007669"/>
    <property type="project" value="UniProtKB-KW"/>
</dbReference>
<dbReference type="PANTHER" id="PTHR43776">
    <property type="entry name" value="TRANSPORT ATP-BINDING PROTEIN"/>
    <property type="match status" value="1"/>
</dbReference>
<evidence type="ECO:0000256" key="2">
    <source>
        <dbReference type="ARBA" id="ARBA00022448"/>
    </source>
</evidence>
<name>A0ABX7Y5Q5_9ACTN</name>
<dbReference type="SUPFAM" id="SSF52540">
    <property type="entry name" value="P-loop containing nucleoside triphosphate hydrolases"/>
    <property type="match status" value="1"/>
</dbReference>
<dbReference type="InterPro" id="IPR050319">
    <property type="entry name" value="ABC_transp_ATP-bind"/>
</dbReference>
<dbReference type="PROSITE" id="PS50893">
    <property type="entry name" value="ABC_TRANSPORTER_2"/>
    <property type="match status" value="1"/>
</dbReference>
<keyword evidence="4 7" id="KW-0067">ATP-binding</keyword>
<evidence type="ECO:0000256" key="1">
    <source>
        <dbReference type="ARBA" id="ARBA00005417"/>
    </source>
</evidence>
<dbReference type="InterPro" id="IPR027417">
    <property type="entry name" value="P-loop_NTPase"/>
</dbReference>
<protein>
    <submittedName>
        <fullName evidence="7">ABC transporter ATP-binding protein</fullName>
    </submittedName>
</protein>
<dbReference type="InterPro" id="IPR003593">
    <property type="entry name" value="AAA+_ATPase"/>
</dbReference>
<evidence type="ECO:0000313" key="8">
    <source>
        <dbReference type="Proteomes" id="UP000678513"/>
    </source>
</evidence>
<dbReference type="Proteomes" id="UP000678513">
    <property type="component" value="Chromosome"/>
</dbReference>
<keyword evidence="3" id="KW-0547">Nucleotide-binding</keyword>
<comment type="similarity">
    <text evidence="1">Belongs to the ABC transporter superfamily.</text>
</comment>
<dbReference type="Pfam" id="PF00005">
    <property type="entry name" value="ABC_tran"/>
    <property type="match status" value="1"/>
</dbReference>
<evidence type="ECO:0000313" key="7">
    <source>
        <dbReference type="EMBL" id="QUC08194.1"/>
    </source>
</evidence>
<dbReference type="InterPro" id="IPR003439">
    <property type="entry name" value="ABC_transporter-like_ATP-bd"/>
</dbReference>
<dbReference type="EMBL" id="CP072384">
    <property type="protein sequence ID" value="QUC08194.1"/>
    <property type="molecule type" value="Genomic_DNA"/>
</dbReference>
<feature type="region of interest" description="Disordered" evidence="5">
    <location>
        <begin position="1"/>
        <end position="20"/>
    </location>
</feature>
<evidence type="ECO:0000256" key="5">
    <source>
        <dbReference type="SAM" id="MobiDB-lite"/>
    </source>
</evidence>
<dbReference type="SMART" id="SM00382">
    <property type="entry name" value="AAA"/>
    <property type="match status" value="1"/>
</dbReference>
<sequence length="275" mass="29811">MSQPVPVSPPAPEASAPTPENTSVLVVKDLHKIYPGGTHAVKGVSFTINKGECLGVVGESGSGKSTLARCLLTLEPATSGEILLNGAPVLGLAGTALKDMRRRLQVVFQNPASSFNSRLTMYESLMEPLLTRGFPQPSFLKPGTPRKVAEQLVELVHLPVAALDRKPHELSGGEKQRVAIARAISVEPTLLVFDEPTASLDVSIQARVLNLLQELKEELGLSSMFISHDLSAVQFMSERSIVLRGGEIVDRFSRDELFEEGRDTYTKDLIKLFEG</sequence>